<gene>
    <name evidence="1" type="ORF">J3495_18235</name>
</gene>
<proteinExistence type="predicted"/>
<protein>
    <submittedName>
        <fullName evidence="1">Uncharacterized protein</fullName>
    </submittedName>
</protein>
<dbReference type="AlphaFoldDB" id="A0A940XA70"/>
<evidence type="ECO:0000313" key="1">
    <source>
        <dbReference type="EMBL" id="MBP4140014.1"/>
    </source>
</evidence>
<evidence type="ECO:0000313" key="2">
    <source>
        <dbReference type="Proteomes" id="UP000675047"/>
    </source>
</evidence>
<name>A0A940XA70_9FLAO</name>
<dbReference type="Proteomes" id="UP000675047">
    <property type="component" value="Unassembled WGS sequence"/>
</dbReference>
<sequence>MALNKETLKQDIISIITDMRARDENSDQEFAERLSTAIDTYVKAAKIIYQSGLVAPNGAVTGTFQGKLE</sequence>
<keyword evidence="2" id="KW-1185">Reference proteome</keyword>
<dbReference type="EMBL" id="JAGFBV010000045">
    <property type="protein sequence ID" value="MBP4140014.1"/>
    <property type="molecule type" value="Genomic_DNA"/>
</dbReference>
<dbReference type="RefSeq" id="WP_210668288.1">
    <property type="nucleotide sequence ID" value="NZ_JAGFBV010000045.1"/>
</dbReference>
<comment type="caution">
    <text evidence="1">The sequence shown here is derived from an EMBL/GenBank/DDBJ whole genome shotgun (WGS) entry which is preliminary data.</text>
</comment>
<reference evidence="1 2" key="1">
    <citation type="submission" date="2021-03" db="EMBL/GenBank/DDBJ databases">
        <title>Flavobacterium Flabelliformis Sp. Nov. And Flavobacterium Geliluteum Sp. Nov., Two Novel Multidrug Resistant Psychrophilic Species Isolated From Antarctica.</title>
        <authorList>
            <person name="Kralova S."/>
            <person name="Busse H.J."/>
            <person name="Bezdicek M."/>
            <person name="Nykrynova M."/>
            <person name="Kroupova E."/>
            <person name="Krsek D."/>
            <person name="Sedlacek I."/>
        </authorList>
    </citation>
    <scope>NUCLEOTIDE SEQUENCE [LARGE SCALE GENOMIC DNA]</scope>
    <source>
        <strain evidence="1 2">P7388</strain>
    </source>
</reference>
<accession>A0A940XA70</accession>
<organism evidence="1 2">
    <name type="scientific">Flavobacterium geliluteum</name>
    <dbReference type="NCBI Taxonomy" id="2816120"/>
    <lineage>
        <taxon>Bacteria</taxon>
        <taxon>Pseudomonadati</taxon>
        <taxon>Bacteroidota</taxon>
        <taxon>Flavobacteriia</taxon>
        <taxon>Flavobacteriales</taxon>
        <taxon>Flavobacteriaceae</taxon>
        <taxon>Flavobacterium</taxon>
    </lineage>
</organism>